<dbReference type="KEGG" id="ctes:O987_22275"/>
<protein>
    <submittedName>
        <fullName evidence="1">Uncharacterized protein</fullName>
    </submittedName>
</protein>
<dbReference type="EMBL" id="CP006704">
    <property type="protein sequence ID" value="AIJ48541.1"/>
    <property type="molecule type" value="Genomic_DNA"/>
</dbReference>
<evidence type="ECO:0000313" key="1">
    <source>
        <dbReference type="EMBL" id="AIJ48541.1"/>
    </source>
</evidence>
<organism evidence="1 2">
    <name type="scientific">Comamonas testosteroni TK102</name>
    <dbReference type="NCBI Taxonomy" id="1392005"/>
    <lineage>
        <taxon>Bacteria</taxon>
        <taxon>Pseudomonadati</taxon>
        <taxon>Pseudomonadota</taxon>
        <taxon>Betaproteobacteria</taxon>
        <taxon>Burkholderiales</taxon>
        <taxon>Comamonadaceae</taxon>
        <taxon>Comamonas</taxon>
    </lineage>
</organism>
<proteinExistence type="predicted"/>
<dbReference type="Proteomes" id="UP000028782">
    <property type="component" value="Chromosome"/>
</dbReference>
<dbReference type="AlphaFoldDB" id="A0A076PV06"/>
<dbReference type="HOGENOM" id="CLU_3214896_0_0_4"/>
<sequence length="44" mass="4674">MRNSDGGSNWAGMVSVLTPLSQATPSSATADSRNLYYEILPEDA</sequence>
<evidence type="ECO:0000313" key="2">
    <source>
        <dbReference type="Proteomes" id="UP000028782"/>
    </source>
</evidence>
<name>A0A076PV06_COMTE</name>
<accession>A0A076PV06</accession>
<gene>
    <name evidence="1" type="ORF">O987_22275</name>
</gene>
<reference evidence="1 2" key="1">
    <citation type="journal article" date="2014" name="Genome Announc.">
        <title>Complete Genome Sequence of Polychlorinated Biphenyl Degrader Comamonas testosteroni TK102 (NBRC 109938).</title>
        <authorList>
            <person name="Fukuda K."/>
            <person name="Hosoyama A."/>
            <person name="Tsuchikane K."/>
            <person name="Ohji S."/>
            <person name="Yamazoe A."/>
            <person name="Fujita N."/>
            <person name="Shintani M."/>
            <person name="Kimbara K."/>
        </authorList>
    </citation>
    <scope>NUCLEOTIDE SEQUENCE [LARGE SCALE GENOMIC DNA]</scope>
    <source>
        <strain evidence="1">TK102</strain>
    </source>
</reference>